<dbReference type="EMBL" id="SRID01000029">
    <property type="protein sequence ID" value="TGB16399.1"/>
    <property type="molecule type" value="Genomic_DNA"/>
</dbReference>
<dbReference type="AlphaFoldDB" id="A0A4Z0HG63"/>
<proteinExistence type="predicted"/>
<reference evidence="2 3" key="1">
    <citation type="submission" date="2019-03" db="EMBL/GenBank/DDBJ databases">
        <authorList>
            <person name="Gonzalez-Pimentel J.L."/>
        </authorList>
    </citation>
    <scope>NUCLEOTIDE SEQUENCE [LARGE SCALE GENOMIC DNA]</scope>
    <source>
        <strain evidence="2 3">JCM 31289</strain>
    </source>
</reference>
<sequence length="127" mass="12802">MTCSIEAVFLATMAAAPSHIVIVLAHRAGTINRLGAGGNGARRPNRPADPRPGPVRGRRGPAAPRAFRPSRSGGPVRPVGAAENSGRHGAPGPVHCGSTPCSGAPPGRRLGEKPRARGAAKGVDGDE</sequence>
<dbReference type="Proteomes" id="UP000297948">
    <property type="component" value="Unassembled WGS sequence"/>
</dbReference>
<evidence type="ECO:0000256" key="1">
    <source>
        <dbReference type="SAM" id="MobiDB-lite"/>
    </source>
</evidence>
<name>A0A4Z0HG63_9ACTN</name>
<organism evidence="2 3">
    <name type="scientific">Streptomyces palmae</name>
    <dbReference type="NCBI Taxonomy" id="1701085"/>
    <lineage>
        <taxon>Bacteria</taxon>
        <taxon>Bacillati</taxon>
        <taxon>Actinomycetota</taxon>
        <taxon>Actinomycetes</taxon>
        <taxon>Kitasatosporales</taxon>
        <taxon>Streptomycetaceae</taxon>
        <taxon>Streptomyces</taxon>
    </lineage>
</organism>
<feature type="compositionally biased region" description="Low complexity" evidence="1">
    <location>
        <begin position="60"/>
        <end position="73"/>
    </location>
</feature>
<feature type="region of interest" description="Disordered" evidence="1">
    <location>
        <begin position="32"/>
        <end position="127"/>
    </location>
</feature>
<accession>A0A4Z0HG63</accession>
<protein>
    <submittedName>
        <fullName evidence="2">Uncharacterized protein</fullName>
    </submittedName>
</protein>
<evidence type="ECO:0000313" key="3">
    <source>
        <dbReference type="Proteomes" id="UP000297948"/>
    </source>
</evidence>
<comment type="caution">
    <text evidence="2">The sequence shown here is derived from an EMBL/GenBank/DDBJ whole genome shotgun (WGS) entry which is preliminary data.</text>
</comment>
<gene>
    <name evidence="2" type="ORF">E4099_05525</name>
</gene>
<evidence type="ECO:0000313" key="2">
    <source>
        <dbReference type="EMBL" id="TGB16399.1"/>
    </source>
</evidence>
<keyword evidence="3" id="KW-1185">Reference proteome</keyword>